<reference evidence="2" key="1">
    <citation type="submission" date="2008-10" db="EMBL/GenBank/DDBJ databases">
        <authorList>
            <person name="Molnar K."/>
        </authorList>
    </citation>
    <scope>NUCLEOTIDE SEQUENCE [LARGE SCALE GENOMIC DNA]</scope>
    <source>
        <strain evidence="2">NRRL 15998</strain>
    </source>
</reference>
<evidence type="ECO:0000313" key="1">
    <source>
        <dbReference type="EMBL" id="EFE73478.2"/>
    </source>
</evidence>
<sequence length="32" mass="3512">MKVLGGCRRTIPVAIRTDRTIIRTEGANIGQD</sequence>
<evidence type="ECO:0000313" key="2">
    <source>
        <dbReference type="Proteomes" id="UP000003986"/>
    </source>
</evidence>
<dbReference type="AlphaFoldDB" id="D6AN51"/>
<name>D6AN51_STRFL</name>
<gene>
    <name evidence="1" type="ORF">SSGG_00844</name>
</gene>
<dbReference type="Proteomes" id="UP000003986">
    <property type="component" value="Unassembled WGS sequence"/>
</dbReference>
<reference evidence="2" key="2">
    <citation type="submission" date="2008-12" db="EMBL/GenBank/DDBJ databases">
        <title>Annotation of Streptomyces roseosporus strain NRRL 15998.</title>
        <authorList>
            <consortium name="The Broad Institute Genome Sequencing Platform"/>
            <consortium name="Broad Institute Microbial Sequencing Center"/>
            <person name="Fischbach M."/>
            <person name="Ward D."/>
            <person name="Young S."/>
            <person name="Kodira C.D."/>
            <person name="Zeng Q."/>
            <person name="Koehrsen M."/>
            <person name="Godfrey P."/>
            <person name="Alvarado L."/>
            <person name="Berlin A.M."/>
            <person name="Borenstein D."/>
            <person name="Chen Z."/>
            <person name="Engels R."/>
            <person name="Freedman E."/>
            <person name="Gellesch M."/>
            <person name="Goldberg J."/>
            <person name="Griggs A."/>
            <person name="Gujja S."/>
            <person name="Heiman D.I."/>
            <person name="Hepburn T.A."/>
            <person name="Howarth C."/>
            <person name="Jen D."/>
            <person name="Larson L."/>
            <person name="Lewis B."/>
            <person name="Mehta T."/>
            <person name="Park D."/>
            <person name="Pearson M."/>
            <person name="Roberts A."/>
            <person name="Saif S."/>
            <person name="Shea T.D."/>
            <person name="Shenoy N."/>
            <person name="Sisk P."/>
            <person name="Stolte C."/>
            <person name="Sykes S.N."/>
            <person name="Walk T."/>
            <person name="White J."/>
            <person name="Yandava C."/>
            <person name="Straight P."/>
            <person name="Clardy J."/>
            <person name="Hung D."/>
            <person name="Kolter R."/>
            <person name="Mekalanos J."/>
            <person name="Walker S."/>
            <person name="Walsh C.T."/>
            <person name="Wieland B.L.C."/>
            <person name="Ilzarbe M."/>
            <person name="Galagan J."/>
            <person name="Nusbaum C."/>
            <person name="Birren B."/>
        </authorList>
    </citation>
    <scope>NUCLEOTIDE SEQUENCE [LARGE SCALE GENOMIC DNA]</scope>
    <source>
        <strain evidence="2">NRRL 15998</strain>
    </source>
</reference>
<accession>D6AN51</accession>
<dbReference type="EMBL" id="DS999644">
    <property type="protein sequence ID" value="EFE73478.2"/>
    <property type="molecule type" value="Genomic_DNA"/>
</dbReference>
<organism evidence="1 2">
    <name type="scientific">Streptomyces filamentosus NRRL 15998</name>
    <dbReference type="NCBI Taxonomy" id="457431"/>
    <lineage>
        <taxon>Bacteria</taxon>
        <taxon>Bacillati</taxon>
        <taxon>Actinomycetota</taxon>
        <taxon>Actinomycetes</taxon>
        <taxon>Kitasatosporales</taxon>
        <taxon>Streptomycetaceae</taxon>
        <taxon>Streptomyces</taxon>
    </lineage>
</organism>
<protein>
    <submittedName>
        <fullName evidence="1">Predicted protein</fullName>
    </submittedName>
</protein>
<proteinExistence type="predicted"/>